<feature type="chain" id="PRO_5045818884" evidence="1">
    <location>
        <begin position="26"/>
        <end position="264"/>
    </location>
</feature>
<evidence type="ECO:0000259" key="2">
    <source>
        <dbReference type="Pfam" id="PF06439"/>
    </source>
</evidence>
<dbReference type="Gene3D" id="2.60.120.560">
    <property type="entry name" value="Exo-inulinase, domain 1"/>
    <property type="match status" value="1"/>
</dbReference>
<organism evidence="3 4">
    <name type="scientific">Catenovulum adriaticum</name>
    <dbReference type="NCBI Taxonomy" id="2984846"/>
    <lineage>
        <taxon>Bacteria</taxon>
        <taxon>Pseudomonadati</taxon>
        <taxon>Pseudomonadota</taxon>
        <taxon>Gammaproteobacteria</taxon>
        <taxon>Alteromonadales</taxon>
        <taxon>Alteromonadaceae</taxon>
        <taxon>Catenovulum</taxon>
    </lineage>
</organism>
<dbReference type="Proteomes" id="UP001163726">
    <property type="component" value="Chromosome"/>
</dbReference>
<sequence length="264" mass="30152">MLNNIKALKLTSAAMMLTLGLLGCANQTQKGEWIELFNGKNLDNWTAKINHHKTGDNYAQTFRAEEGLLKIRYDKYTEFNERFGHLFYNQVFENFHLVFDYKFSGEFFDSAPSYAKRNSGVMFYSQSPDSILTDQNWPISVEMQLLAELAPGQPRPTGNMCSPGTEIEFNGKLYGEHCLKSSSKTYPMDQWVQAELIVNHGKITQIINGEIVLEYAQPFATKDNLIKGEDPKIWQNMTMLTSGYIGFQSEGQPVEFKNIKIKKL</sequence>
<dbReference type="PROSITE" id="PS51257">
    <property type="entry name" value="PROKAR_LIPOPROTEIN"/>
    <property type="match status" value="1"/>
</dbReference>
<reference evidence="3" key="1">
    <citation type="submission" date="2022-10" db="EMBL/GenBank/DDBJ databases">
        <title>Catenovulum adriacola sp. nov. isolated in the Harbour of Susak.</title>
        <authorList>
            <person name="Schoch T."/>
            <person name="Reich S.J."/>
            <person name="Stoeferle S."/>
            <person name="Flaiz M."/>
            <person name="Kazda M."/>
            <person name="Riedel C.U."/>
            <person name="Duerre P."/>
        </authorList>
    </citation>
    <scope>NUCLEOTIDE SEQUENCE</scope>
    <source>
        <strain evidence="3">TS8</strain>
    </source>
</reference>
<evidence type="ECO:0000313" key="3">
    <source>
        <dbReference type="EMBL" id="WAJ70632.1"/>
    </source>
</evidence>
<dbReference type="RefSeq" id="WP_268074982.1">
    <property type="nucleotide sequence ID" value="NZ_CP109965.1"/>
</dbReference>
<evidence type="ECO:0000313" key="4">
    <source>
        <dbReference type="Proteomes" id="UP001163726"/>
    </source>
</evidence>
<accession>A0ABY7APH5</accession>
<protein>
    <submittedName>
        <fullName evidence="3">DUF1080 domain-containing protein</fullName>
    </submittedName>
</protein>
<feature type="domain" description="3-keto-alpha-glucoside-1,2-lyase/3-keto-2-hydroxy-glucal hydratase" evidence="2">
    <location>
        <begin position="32"/>
        <end position="262"/>
    </location>
</feature>
<evidence type="ECO:0000256" key="1">
    <source>
        <dbReference type="SAM" id="SignalP"/>
    </source>
</evidence>
<dbReference type="InterPro" id="IPR010496">
    <property type="entry name" value="AL/BT2_dom"/>
</dbReference>
<dbReference type="EMBL" id="CP109965">
    <property type="protein sequence ID" value="WAJ70632.1"/>
    <property type="molecule type" value="Genomic_DNA"/>
</dbReference>
<keyword evidence="4" id="KW-1185">Reference proteome</keyword>
<proteinExistence type="predicted"/>
<gene>
    <name evidence="3" type="ORF">OLW01_02100</name>
</gene>
<dbReference type="Pfam" id="PF06439">
    <property type="entry name" value="3keto-disac_hyd"/>
    <property type="match status" value="1"/>
</dbReference>
<name>A0ABY7APH5_9ALTE</name>
<feature type="signal peptide" evidence="1">
    <location>
        <begin position="1"/>
        <end position="25"/>
    </location>
</feature>
<keyword evidence="1" id="KW-0732">Signal</keyword>